<dbReference type="GO" id="GO:0005524">
    <property type="term" value="F:ATP binding"/>
    <property type="evidence" value="ECO:0007669"/>
    <property type="project" value="UniProtKB-KW"/>
</dbReference>
<keyword evidence="9 11" id="KW-0472">Membrane</keyword>
<evidence type="ECO:0000259" key="12">
    <source>
        <dbReference type="PROSITE" id="PS50893"/>
    </source>
</evidence>
<dbReference type="PROSITE" id="PS50929">
    <property type="entry name" value="ABC_TM1F"/>
    <property type="match status" value="2"/>
</dbReference>
<evidence type="ECO:0000256" key="11">
    <source>
        <dbReference type="SAM" id="Phobius"/>
    </source>
</evidence>
<dbReference type="CDD" id="cd03250">
    <property type="entry name" value="ABCC_MRP_domain1"/>
    <property type="match status" value="1"/>
</dbReference>
<evidence type="ECO:0000256" key="3">
    <source>
        <dbReference type="ARBA" id="ARBA00022448"/>
    </source>
</evidence>
<feature type="transmembrane region" description="Helical" evidence="11">
    <location>
        <begin position="960"/>
        <end position="980"/>
    </location>
</feature>
<feature type="compositionally biased region" description="Basic and acidic residues" evidence="10">
    <location>
        <begin position="800"/>
        <end position="820"/>
    </location>
</feature>
<evidence type="ECO:0000313" key="15">
    <source>
        <dbReference type="Proteomes" id="UP000009168"/>
    </source>
</evidence>
<dbReference type="InterPro" id="IPR027417">
    <property type="entry name" value="P-loop_NTPase"/>
</dbReference>
<keyword evidence="5" id="KW-0677">Repeat</keyword>
<dbReference type="SUPFAM" id="SSF52540">
    <property type="entry name" value="P-loop containing nucleoside triphosphate hydrolases"/>
    <property type="match status" value="2"/>
</dbReference>
<feature type="domain" description="ABC transporter" evidence="12">
    <location>
        <begin position="1243"/>
        <end position="1513"/>
    </location>
</feature>
<keyword evidence="6" id="KW-0547">Nucleotide-binding</keyword>
<feature type="domain" description="ABC transmembrane type-1" evidence="13">
    <location>
        <begin position="928"/>
        <end position="1207"/>
    </location>
</feature>
<keyword evidence="4 11" id="KW-0812">Transmembrane</keyword>
<dbReference type="InParanoid" id="I7MLI1"/>
<feature type="transmembrane region" description="Helical" evidence="11">
    <location>
        <begin position="927"/>
        <end position="948"/>
    </location>
</feature>
<dbReference type="PANTHER" id="PTHR24223">
    <property type="entry name" value="ATP-BINDING CASSETTE SUB-FAMILY C"/>
    <property type="match status" value="1"/>
</dbReference>
<dbReference type="Pfam" id="PF00664">
    <property type="entry name" value="ABC_membrane"/>
    <property type="match status" value="2"/>
</dbReference>
<dbReference type="SUPFAM" id="SSF90123">
    <property type="entry name" value="ABC transporter transmembrane region"/>
    <property type="match status" value="2"/>
</dbReference>
<evidence type="ECO:0000256" key="4">
    <source>
        <dbReference type="ARBA" id="ARBA00022692"/>
    </source>
</evidence>
<accession>I7MLI1</accession>
<protein>
    <submittedName>
        <fullName evidence="14">ABC transporter family protein</fullName>
    </submittedName>
</protein>
<dbReference type="SMART" id="SM00382">
    <property type="entry name" value="AAA"/>
    <property type="match status" value="2"/>
</dbReference>
<feature type="transmembrane region" description="Helical" evidence="11">
    <location>
        <begin position="1180"/>
        <end position="1199"/>
    </location>
</feature>
<dbReference type="FunFam" id="1.20.1560.10:FF:000013">
    <property type="entry name" value="ABC transporter C family member 2"/>
    <property type="match status" value="1"/>
</dbReference>
<dbReference type="RefSeq" id="XP_001022386.2">
    <property type="nucleotide sequence ID" value="XM_001022386.2"/>
</dbReference>
<evidence type="ECO:0000256" key="10">
    <source>
        <dbReference type="SAM" id="MobiDB-lite"/>
    </source>
</evidence>
<evidence type="ECO:0000256" key="5">
    <source>
        <dbReference type="ARBA" id="ARBA00022737"/>
    </source>
</evidence>
<feature type="transmembrane region" description="Helical" evidence="11">
    <location>
        <begin position="319"/>
        <end position="340"/>
    </location>
</feature>
<evidence type="ECO:0000256" key="2">
    <source>
        <dbReference type="ARBA" id="ARBA00009726"/>
    </source>
</evidence>
<evidence type="ECO:0000256" key="6">
    <source>
        <dbReference type="ARBA" id="ARBA00022741"/>
    </source>
</evidence>
<reference evidence="15" key="1">
    <citation type="journal article" date="2006" name="PLoS Biol.">
        <title>Macronuclear genome sequence of the ciliate Tetrahymena thermophila, a model eukaryote.</title>
        <authorList>
            <person name="Eisen J.A."/>
            <person name="Coyne R.S."/>
            <person name="Wu M."/>
            <person name="Wu D."/>
            <person name="Thiagarajan M."/>
            <person name="Wortman J.R."/>
            <person name="Badger J.H."/>
            <person name="Ren Q."/>
            <person name="Amedeo P."/>
            <person name="Jones K.M."/>
            <person name="Tallon L.J."/>
            <person name="Delcher A.L."/>
            <person name="Salzberg S.L."/>
            <person name="Silva J.C."/>
            <person name="Haas B.J."/>
            <person name="Majoros W.H."/>
            <person name="Farzad M."/>
            <person name="Carlton J.M."/>
            <person name="Smith R.K. Jr."/>
            <person name="Garg J."/>
            <person name="Pearlman R.E."/>
            <person name="Karrer K.M."/>
            <person name="Sun L."/>
            <person name="Manning G."/>
            <person name="Elde N.C."/>
            <person name="Turkewitz A.P."/>
            <person name="Asai D.J."/>
            <person name="Wilkes D.E."/>
            <person name="Wang Y."/>
            <person name="Cai H."/>
            <person name="Collins K."/>
            <person name="Stewart B.A."/>
            <person name="Lee S.R."/>
            <person name="Wilamowska K."/>
            <person name="Weinberg Z."/>
            <person name="Ruzzo W.L."/>
            <person name="Wloga D."/>
            <person name="Gaertig J."/>
            <person name="Frankel J."/>
            <person name="Tsao C.-C."/>
            <person name="Gorovsky M.A."/>
            <person name="Keeling P.J."/>
            <person name="Waller R.F."/>
            <person name="Patron N.J."/>
            <person name="Cherry J.M."/>
            <person name="Stover N.A."/>
            <person name="Krieger C.J."/>
            <person name="del Toro C."/>
            <person name="Ryder H.F."/>
            <person name="Williamson S.C."/>
            <person name="Barbeau R.A."/>
            <person name="Hamilton E.P."/>
            <person name="Orias E."/>
        </authorList>
    </citation>
    <scope>NUCLEOTIDE SEQUENCE [LARGE SCALE GENOMIC DNA]</scope>
    <source>
        <strain evidence="15">SB210</strain>
    </source>
</reference>
<feature type="domain" description="ABC transmembrane type-1" evidence="13">
    <location>
        <begin position="186"/>
        <end position="467"/>
    </location>
</feature>
<feature type="transmembrane region" description="Helical" evidence="11">
    <location>
        <begin position="222"/>
        <end position="241"/>
    </location>
</feature>
<evidence type="ECO:0000256" key="7">
    <source>
        <dbReference type="ARBA" id="ARBA00022840"/>
    </source>
</evidence>
<feature type="compositionally biased region" description="Basic and acidic residues" evidence="10">
    <location>
        <begin position="830"/>
        <end position="859"/>
    </location>
</feature>
<feature type="domain" description="ABC transporter" evidence="12">
    <location>
        <begin position="567"/>
        <end position="797"/>
    </location>
</feature>
<dbReference type="EMBL" id="GG662547">
    <property type="protein sequence ID" value="EAS02141.2"/>
    <property type="molecule type" value="Genomic_DNA"/>
</dbReference>
<dbReference type="CDD" id="cd18579">
    <property type="entry name" value="ABC_6TM_ABCC_D1"/>
    <property type="match status" value="1"/>
</dbReference>
<feature type="transmembrane region" description="Helical" evidence="11">
    <location>
        <begin position="180"/>
        <end position="202"/>
    </location>
</feature>
<comment type="subcellular location">
    <subcellularLocation>
        <location evidence="1">Membrane</location>
        <topology evidence="1">Multi-pass membrane protein</topology>
    </subcellularLocation>
</comment>
<dbReference type="InterPro" id="IPR003593">
    <property type="entry name" value="AAA+_ATPase"/>
</dbReference>
<organism evidence="14 15">
    <name type="scientific">Tetrahymena thermophila (strain SB210)</name>
    <dbReference type="NCBI Taxonomy" id="312017"/>
    <lineage>
        <taxon>Eukaryota</taxon>
        <taxon>Sar</taxon>
        <taxon>Alveolata</taxon>
        <taxon>Ciliophora</taxon>
        <taxon>Intramacronucleata</taxon>
        <taxon>Oligohymenophorea</taxon>
        <taxon>Hymenostomatida</taxon>
        <taxon>Tetrahymenina</taxon>
        <taxon>Tetrahymenidae</taxon>
        <taxon>Tetrahymena</taxon>
    </lineage>
</organism>
<proteinExistence type="inferred from homology"/>
<keyword evidence="8 11" id="KW-1133">Transmembrane helix</keyword>
<dbReference type="FunFam" id="3.40.50.300:FF:000997">
    <property type="entry name" value="Multidrug resistance-associated protein 1"/>
    <property type="match status" value="1"/>
</dbReference>
<dbReference type="GO" id="GO:0016887">
    <property type="term" value="F:ATP hydrolysis activity"/>
    <property type="evidence" value="ECO:0007669"/>
    <property type="project" value="InterPro"/>
</dbReference>
<feature type="transmembrane region" description="Helical" evidence="11">
    <location>
        <begin position="1049"/>
        <end position="1074"/>
    </location>
</feature>
<dbReference type="Gene3D" id="3.40.50.300">
    <property type="entry name" value="P-loop containing nucleotide triphosphate hydrolases"/>
    <property type="match status" value="2"/>
</dbReference>
<dbReference type="GO" id="GO:0140359">
    <property type="term" value="F:ABC-type transporter activity"/>
    <property type="evidence" value="ECO:0007669"/>
    <property type="project" value="InterPro"/>
</dbReference>
<dbReference type="InterPro" id="IPR011527">
    <property type="entry name" value="ABC1_TM_dom"/>
</dbReference>
<dbReference type="Proteomes" id="UP000009168">
    <property type="component" value="Unassembled WGS sequence"/>
</dbReference>
<dbReference type="InterPro" id="IPR044726">
    <property type="entry name" value="ABCC_6TM_D2"/>
</dbReference>
<feature type="transmembrane region" description="Helical" evidence="11">
    <location>
        <begin position="408"/>
        <end position="432"/>
    </location>
</feature>
<feature type="transmembrane region" description="Helical" evidence="11">
    <location>
        <begin position="444"/>
        <end position="466"/>
    </location>
</feature>
<dbReference type="CDD" id="cd18580">
    <property type="entry name" value="ABC_6TM_ABCC_D2"/>
    <property type="match status" value="1"/>
</dbReference>
<name>I7MLI1_TETTS</name>
<evidence type="ECO:0000256" key="8">
    <source>
        <dbReference type="ARBA" id="ARBA00022989"/>
    </source>
</evidence>
<dbReference type="PROSITE" id="PS00211">
    <property type="entry name" value="ABC_TRANSPORTER_1"/>
    <property type="match status" value="2"/>
</dbReference>
<dbReference type="InterPro" id="IPR050173">
    <property type="entry name" value="ABC_transporter_C-like"/>
</dbReference>
<evidence type="ECO:0000256" key="9">
    <source>
        <dbReference type="ARBA" id="ARBA00023136"/>
    </source>
</evidence>
<comment type="similarity">
    <text evidence="2">Belongs to the ABC transporter superfamily. ABCC family. Conjugate transporter (TC 3.A.1.208) subfamily.</text>
</comment>
<gene>
    <name evidence="14" type="ORF">TTHERM_00558230</name>
</gene>
<feature type="compositionally biased region" description="Basic and acidic residues" evidence="10">
    <location>
        <begin position="872"/>
        <end position="888"/>
    </location>
</feature>
<dbReference type="CDD" id="cd03244">
    <property type="entry name" value="ABCC_MRP_domain2"/>
    <property type="match status" value="1"/>
</dbReference>
<dbReference type="InterPro" id="IPR003439">
    <property type="entry name" value="ABC_transporter-like_ATP-bd"/>
</dbReference>
<dbReference type="GO" id="GO:0016020">
    <property type="term" value="C:membrane"/>
    <property type="evidence" value="ECO:0007669"/>
    <property type="project" value="UniProtKB-SubCell"/>
</dbReference>
<dbReference type="GeneID" id="7831590"/>
<dbReference type="InterPro" id="IPR017871">
    <property type="entry name" value="ABC_transporter-like_CS"/>
</dbReference>
<sequence length="1535" mass="175744">MQVQQDTDGVKPPITHIAIEMKQKESINNNVNNDQPQNPQSLHHKKFQFTQEELIAKGKTKYHENNEVKAGFFSFLTFFWTQGIMSMGAKREKEKKYLQQDDLYDCRPKEQPLFAYNFMEEHLIQQIRSLGRQDLHDEAEHVKKMAEEKLFRRQNGEKGTKQQERPYKQRKIVEKVLKILGLKTFILACVLATVANLLQFSGPLFLNEILKYIQSSSDEPKWHGYLWASLLTVCYLLRTFILQHSLHLINFTGLQVLNALSSSIYTKIMRVSSSTRKYFDTGKTMNLISVDSQAVFQLIMLGTFLVSSPIMVVVSMALIIVQIGPIGLVAPVFFVFGTYLQKKINAAAFALRKMLLTFTDKRSKSVNEFFEGIRIIKYYAWEDMVSERIFNIRQNELKGLMKSQILKSLIEVTMNVTPLLMSILIFGLYAAIYSDFNAAKAYTVLSLFNLLLIPLRMVTMVLMMYLNAKASMTRIEFYLMSEEREEDVVIKDDPSLQVGEIEINNGNFAWESVTAAIHNEQGMKFMRQGGPPGGQKKPTPGNNEKPKGPGSYQQNETLATQNDQLIQKEEDFNKLTPLEELSLKNLNILKNINLKVKSGQMMAIVGQVAAGKSSLLLAILGEMKKNTGEVKVKGKIAYVPQTAWLQNATLRDNILFGQPWDEKKYNDVIDRCQLRSEIENGEVLPGGDMTEIGERGINLSGGQKQRVAIARALYSDSDIFIIDDCLSALDAHVGKNVFDLVLKGALKNKTVVFVTHALHYMPEVERIIVMKEGEIVEDGTHEYLKKNGQEYIRLNQLQEEKKQEEEKSQKEKSRISNKEDLEVENDQENDENKLAEEEQSMNHDPDLPSAERIELKNRQSEVLSQTNKVRRRTMESRNESEQQKNEENKLEIKKQVGKIVQKEERATGAVPGYVYKKYINFSGLKNTLVMITCFCLAQAFKMVSDWWIGQWSSDSYELKTGAYIGIYAILIIFSGLFIFLRGYTFGIFSLKSSQNFQQSLLSKLLHTPLWWFDITPTGRIVARTSKDQDDLDSSLPWNMQFAVTNIIQLIATCIMIGIILPLFFIVFFITFFIYVRIIGYYLITAREIKRLEANTRAPVISHYQESINGLYVIRAFGKEKDFIQKMLLNERDYIISFTNMNYTNRWISIITEIFALVIISGTAYFGVLSKQFNYQSNGSLIGLALTYSFQISAILSFTLKLIADTESGMNAVVRMLQYIEKNPQENDWRSQKPIEKWPQQGQYQLDKITYKYREELPTVINGISFDIKNNEKIGVVGRTGSGKSTLTLGLMRILELIQDNNGQLGKISLDGQNIRDIGLHDLREKVTIIPQDPLLFSGTIRSNIDPYKKYTDSEICDVLQKVEIWNQLDSILEKQLEKESKEKKQGGQLSNNPNYQMEQIQKKKLEIVVEGGGSNFSLGQRQLICIARALIKKPKVLLMDEATASIDEMTDRLIQNMIKKELTQTTVVTIAHRLKTIIQYDRIVVLELGNLKEIETPSTLLENPNSYFCKLVNSHGKQFYDEMKLLAKNKELDVY</sequence>
<feature type="region of interest" description="Disordered" evidence="10">
    <location>
        <begin position="524"/>
        <end position="554"/>
    </location>
</feature>
<dbReference type="Pfam" id="PF00005">
    <property type="entry name" value="ABC_tran"/>
    <property type="match status" value="2"/>
</dbReference>
<dbReference type="PROSITE" id="PS50893">
    <property type="entry name" value="ABC_TRANSPORTER_2"/>
    <property type="match status" value="2"/>
</dbReference>
<dbReference type="KEGG" id="tet:TTHERM_00558230"/>
<evidence type="ECO:0000256" key="1">
    <source>
        <dbReference type="ARBA" id="ARBA00004141"/>
    </source>
</evidence>
<dbReference type="InterPro" id="IPR036640">
    <property type="entry name" value="ABC1_TM_sf"/>
</dbReference>
<dbReference type="STRING" id="312017.I7MLI1"/>
<dbReference type="Gene3D" id="1.20.1560.10">
    <property type="entry name" value="ABC transporter type 1, transmembrane domain"/>
    <property type="match status" value="2"/>
</dbReference>
<evidence type="ECO:0000259" key="13">
    <source>
        <dbReference type="PROSITE" id="PS50929"/>
    </source>
</evidence>
<keyword evidence="15" id="KW-1185">Reference proteome</keyword>
<evidence type="ECO:0000313" key="14">
    <source>
        <dbReference type="EMBL" id="EAS02141.2"/>
    </source>
</evidence>
<keyword evidence="3" id="KW-0813">Transport</keyword>
<feature type="region of interest" description="Disordered" evidence="10">
    <location>
        <begin position="800"/>
        <end position="888"/>
    </location>
</feature>
<dbReference type="PANTHER" id="PTHR24223:SF456">
    <property type="entry name" value="MULTIDRUG RESISTANCE-ASSOCIATED PROTEIN LETHAL(2)03659"/>
    <property type="match status" value="1"/>
</dbReference>
<dbReference type="OrthoDB" id="6500128at2759"/>
<keyword evidence="7" id="KW-0067">ATP-binding</keyword>
<feature type="transmembrane region" description="Helical" evidence="11">
    <location>
        <begin position="1146"/>
        <end position="1168"/>
    </location>
</feature>
<feature type="transmembrane region" description="Helical" evidence="11">
    <location>
        <begin position="294"/>
        <end position="313"/>
    </location>
</feature>
<dbReference type="InterPro" id="IPR044746">
    <property type="entry name" value="ABCC_6TM_D1"/>
</dbReference>
<dbReference type="eggNOG" id="KOG0054">
    <property type="taxonomic scope" value="Eukaryota"/>
</dbReference>